<evidence type="ECO:0000313" key="1">
    <source>
        <dbReference type="EMBL" id="GGG58431.1"/>
    </source>
</evidence>
<name>A0A917GVE3_9MICC</name>
<dbReference type="Proteomes" id="UP000638848">
    <property type="component" value="Unassembled WGS sequence"/>
</dbReference>
<reference evidence="1" key="1">
    <citation type="journal article" date="2014" name="Int. J. Syst. Evol. Microbiol.">
        <title>Complete genome sequence of Corynebacterium casei LMG S-19264T (=DSM 44701T), isolated from a smear-ripened cheese.</title>
        <authorList>
            <consortium name="US DOE Joint Genome Institute (JGI-PGF)"/>
            <person name="Walter F."/>
            <person name="Albersmeier A."/>
            <person name="Kalinowski J."/>
            <person name="Ruckert C."/>
        </authorList>
    </citation>
    <scope>NUCLEOTIDE SEQUENCE</scope>
    <source>
        <strain evidence="1">CGMCC 1.12187</strain>
    </source>
</reference>
<proteinExistence type="predicted"/>
<dbReference type="EMBL" id="BMEQ01000010">
    <property type="protein sequence ID" value="GGG58431.1"/>
    <property type="molecule type" value="Genomic_DNA"/>
</dbReference>
<accession>A0A917GVE3</accession>
<reference evidence="1" key="2">
    <citation type="submission" date="2020-09" db="EMBL/GenBank/DDBJ databases">
        <authorList>
            <person name="Sun Q."/>
            <person name="Zhou Y."/>
        </authorList>
    </citation>
    <scope>NUCLEOTIDE SEQUENCE</scope>
    <source>
        <strain evidence="1">CGMCC 1.12187</strain>
    </source>
</reference>
<organism evidence="1 2">
    <name type="scientific">Kocuria dechangensis</name>
    <dbReference type="NCBI Taxonomy" id="1176249"/>
    <lineage>
        <taxon>Bacteria</taxon>
        <taxon>Bacillati</taxon>
        <taxon>Actinomycetota</taxon>
        <taxon>Actinomycetes</taxon>
        <taxon>Micrococcales</taxon>
        <taxon>Micrococcaceae</taxon>
        <taxon>Kocuria</taxon>
    </lineage>
</organism>
<keyword evidence="2" id="KW-1185">Reference proteome</keyword>
<dbReference type="PROSITE" id="PS51318">
    <property type="entry name" value="TAT"/>
    <property type="match status" value="1"/>
</dbReference>
<protein>
    <submittedName>
        <fullName evidence="1">Uncharacterized protein</fullName>
    </submittedName>
</protein>
<dbReference type="InterPro" id="IPR006311">
    <property type="entry name" value="TAT_signal"/>
</dbReference>
<sequence length="55" mass="5512">MIRIPSRRELLLGLGVATLASTFVLIPGPAVADAAQDAAQDAAPGVVLEAGPSPF</sequence>
<evidence type="ECO:0000313" key="2">
    <source>
        <dbReference type="Proteomes" id="UP000638848"/>
    </source>
</evidence>
<dbReference type="RefSeq" id="WP_188537059.1">
    <property type="nucleotide sequence ID" value="NZ_BMEQ01000010.1"/>
</dbReference>
<dbReference type="AlphaFoldDB" id="A0A917GVE3"/>
<gene>
    <name evidence="1" type="ORF">GCM10011374_21570</name>
</gene>
<comment type="caution">
    <text evidence="1">The sequence shown here is derived from an EMBL/GenBank/DDBJ whole genome shotgun (WGS) entry which is preliminary data.</text>
</comment>